<comment type="similarity">
    <text evidence="1">Belongs to the ATP-dependent AMP-binding enzyme family.</text>
</comment>
<organism evidence="4 5">
    <name type="scientific">Candidatus Mycolicibacterium alkanivorans</name>
    <dbReference type="NCBI Taxonomy" id="2954114"/>
    <lineage>
        <taxon>Bacteria</taxon>
        <taxon>Bacillati</taxon>
        <taxon>Actinomycetota</taxon>
        <taxon>Actinomycetes</taxon>
        <taxon>Mycobacteriales</taxon>
        <taxon>Mycobacteriaceae</taxon>
        <taxon>Mycolicibacterium</taxon>
    </lineage>
</organism>
<dbReference type="Pfam" id="PF00550">
    <property type="entry name" value="PP-binding"/>
    <property type="match status" value="1"/>
</dbReference>
<feature type="compositionally biased region" description="Basic and acidic residues" evidence="2">
    <location>
        <begin position="179"/>
        <end position="189"/>
    </location>
</feature>
<dbReference type="SUPFAM" id="SSF47336">
    <property type="entry name" value="ACP-like"/>
    <property type="match status" value="1"/>
</dbReference>
<dbReference type="Proteomes" id="UP001139068">
    <property type="component" value="Unassembled WGS sequence"/>
</dbReference>
<gene>
    <name evidence="4" type="ORF">K9U37_02875</name>
</gene>
<reference evidence="4" key="1">
    <citation type="journal article" date="2022" name="ISME J.">
        <title>Identification of active gaseous-alkane degraders at natural gas seeps.</title>
        <authorList>
            <person name="Farhan Ul Haque M."/>
            <person name="Hernandez M."/>
            <person name="Crombie A.T."/>
            <person name="Murrell J.C."/>
        </authorList>
    </citation>
    <scope>NUCLEOTIDE SEQUENCE</scope>
    <source>
        <strain evidence="4">ANDR5</strain>
    </source>
</reference>
<evidence type="ECO:0000313" key="5">
    <source>
        <dbReference type="Proteomes" id="UP001139068"/>
    </source>
</evidence>
<name>A0ABS9YRS7_9MYCO</name>
<dbReference type="InterPro" id="IPR042099">
    <property type="entry name" value="ANL_N_sf"/>
</dbReference>
<feature type="region of interest" description="Disordered" evidence="2">
    <location>
        <begin position="179"/>
        <end position="217"/>
    </location>
</feature>
<dbReference type="PANTHER" id="PTHR22754:SF32">
    <property type="entry name" value="DISCO-INTERACTING PROTEIN 2"/>
    <property type="match status" value="1"/>
</dbReference>
<dbReference type="EMBL" id="JAIVFL010000001">
    <property type="protein sequence ID" value="MCI4673950.1"/>
    <property type="molecule type" value="Genomic_DNA"/>
</dbReference>
<feature type="domain" description="Carrier" evidence="3">
    <location>
        <begin position="1"/>
        <end position="83"/>
    </location>
</feature>
<dbReference type="InterPro" id="IPR036736">
    <property type="entry name" value="ACP-like_sf"/>
</dbReference>
<evidence type="ECO:0000256" key="2">
    <source>
        <dbReference type="SAM" id="MobiDB-lite"/>
    </source>
</evidence>
<evidence type="ECO:0000313" key="4">
    <source>
        <dbReference type="EMBL" id="MCI4673950.1"/>
    </source>
</evidence>
<comment type="caution">
    <text evidence="4">The sequence shown here is derived from an EMBL/GenBank/DDBJ whole genome shotgun (WGS) entry which is preliminary data.</text>
</comment>
<keyword evidence="5" id="KW-1185">Reference proteome</keyword>
<dbReference type="SUPFAM" id="SSF56801">
    <property type="entry name" value="Acetyl-CoA synthetase-like"/>
    <property type="match status" value="1"/>
</dbReference>
<dbReference type="Gene3D" id="3.40.50.12780">
    <property type="entry name" value="N-terminal domain of ligase-like"/>
    <property type="match status" value="1"/>
</dbReference>
<protein>
    <submittedName>
        <fullName evidence="4">Phosphopantetheine-binding protein</fullName>
    </submittedName>
</protein>
<evidence type="ECO:0000259" key="3">
    <source>
        <dbReference type="PROSITE" id="PS50075"/>
    </source>
</evidence>
<dbReference type="PANTHER" id="PTHR22754">
    <property type="entry name" value="DISCO-INTERACTING PROTEIN 2 DIP2 -RELATED"/>
    <property type="match status" value="1"/>
</dbReference>
<accession>A0ABS9YRS7</accession>
<proteinExistence type="inferred from homology"/>
<sequence>MPADERAARVLALVQRLAAEVHPSGPSLPVTFDSQFDDLGIGSLELAELLLRVQNAFGVTLPAHVLGSAETPRDLLRAPRGAVRLGHSNRLPCLCLTKIDDAELNELDLSSWRLAFNGAEPVSARTVERFIERFRAFGFRPETMTPVYGLAESSVGLAFPPLGRAPLIDRLDRGIFVRSGRAESSKPGDPEALSSSPADTPAGPPDPHRRPRRPRAR</sequence>
<evidence type="ECO:0000256" key="1">
    <source>
        <dbReference type="ARBA" id="ARBA00006432"/>
    </source>
</evidence>
<dbReference type="InterPro" id="IPR009081">
    <property type="entry name" value="PP-bd_ACP"/>
</dbReference>
<dbReference type="RefSeq" id="WP_243070440.1">
    <property type="nucleotide sequence ID" value="NZ_JAIVFL010000001.1"/>
</dbReference>
<dbReference type="PROSITE" id="PS50075">
    <property type="entry name" value="CARRIER"/>
    <property type="match status" value="1"/>
</dbReference>